<evidence type="ECO:0000313" key="7">
    <source>
        <dbReference type="EMBL" id="MCG2617207.1"/>
    </source>
</evidence>
<keyword evidence="8" id="KW-1185">Reference proteome</keyword>
<keyword evidence="4 5" id="KW-0472">Membrane</keyword>
<dbReference type="Pfam" id="PF07690">
    <property type="entry name" value="MFS_1"/>
    <property type="match status" value="1"/>
</dbReference>
<dbReference type="PROSITE" id="PS50850">
    <property type="entry name" value="MFS"/>
    <property type="match status" value="1"/>
</dbReference>
<dbReference type="InterPro" id="IPR036259">
    <property type="entry name" value="MFS_trans_sf"/>
</dbReference>
<dbReference type="RefSeq" id="WP_237875744.1">
    <property type="nucleotide sequence ID" value="NZ_JAKLTR010000018.1"/>
</dbReference>
<evidence type="ECO:0000256" key="1">
    <source>
        <dbReference type="ARBA" id="ARBA00004141"/>
    </source>
</evidence>
<comment type="caution">
    <text evidence="7">The sequence shown here is derived from an EMBL/GenBank/DDBJ whole genome shotgun (WGS) entry which is preliminary data.</text>
</comment>
<sequence>MPLLLSPARWIGGGDPQSGSYNNKQIRMAVSVFFFCQGLCFSSWASRIPDIKSALHLTDAALGSILLALPAGQLTAMPFSGKLVTHFGSKKVLRICLVLYAICLTNMGLATQPWHLALALYIFGVCGNMCNISVNTQAIAAEKLYGRPIMTSFHGAWSTAGFTGAAIGLLMVGQRISPYIHFWIVTSIVFIAIVFSQRYLQAGRSSVKQEKKKFFSKPNGVLVQLGIIGFCSMASEGAMFDWSGVYFKQVVEAPEQLIVLGYASFMIMMATGRFVGDKLILQFGRKKMLRISGIMISSGLFISVLFPYLATATLGFLIVGLGVSSIVPMVYSSAGKIPNIPPGIALASVSSISFLGFLMGPPLIGYIAEISSLRYSFAVIGLLGFGIAVMVSKLKAIH</sequence>
<feature type="transmembrane region" description="Helical" evidence="5">
    <location>
        <begin position="155"/>
        <end position="173"/>
    </location>
</feature>
<dbReference type="PANTHER" id="PTHR23514:SF13">
    <property type="entry name" value="INNER MEMBRANE PROTEIN YBJJ"/>
    <property type="match status" value="1"/>
</dbReference>
<name>A0ABS9KYA4_9BACT</name>
<dbReference type="SUPFAM" id="SSF103473">
    <property type="entry name" value="MFS general substrate transporter"/>
    <property type="match status" value="1"/>
</dbReference>
<feature type="transmembrane region" description="Helical" evidence="5">
    <location>
        <begin position="28"/>
        <end position="48"/>
    </location>
</feature>
<proteinExistence type="predicted"/>
<evidence type="ECO:0000256" key="2">
    <source>
        <dbReference type="ARBA" id="ARBA00022692"/>
    </source>
</evidence>
<feature type="transmembrane region" description="Helical" evidence="5">
    <location>
        <begin position="373"/>
        <end position="392"/>
    </location>
</feature>
<evidence type="ECO:0000256" key="5">
    <source>
        <dbReference type="SAM" id="Phobius"/>
    </source>
</evidence>
<keyword evidence="3 5" id="KW-1133">Transmembrane helix</keyword>
<dbReference type="Proteomes" id="UP001165367">
    <property type="component" value="Unassembled WGS sequence"/>
</dbReference>
<feature type="transmembrane region" description="Helical" evidence="5">
    <location>
        <begin position="343"/>
        <end position="367"/>
    </location>
</feature>
<dbReference type="InterPro" id="IPR011701">
    <property type="entry name" value="MFS"/>
</dbReference>
<keyword evidence="2 5" id="KW-0812">Transmembrane</keyword>
<evidence type="ECO:0000313" key="8">
    <source>
        <dbReference type="Proteomes" id="UP001165367"/>
    </source>
</evidence>
<feature type="transmembrane region" description="Helical" evidence="5">
    <location>
        <begin position="92"/>
        <end position="110"/>
    </location>
</feature>
<evidence type="ECO:0000259" key="6">
    <source>
        <dbReference type="PROSITE" id="PS50850"/>
    </source>
</evidence>
<dbReference type="CDD" id="cd17393">
    <property type="entry name" value="MFS_MosC_like"/>
    <property type="match status" value="1"/>
</dbReference>
<organism evidence="7 8">
    <name type="scientific">Terrimonas ginsenosidimutans</name>
    <dbReference type="NCBI Taxonomy" id="2908004"/>
    <lineage>
        <taxon>Bacteria</taxon>
        <taxon>Pseudomonadati</taxon>
        <taxon>Bacteroidota</taxon>
        <taxon>Chitinophagia</taxon>
        <taxon>Chitinophagales</taxon>
        <taxon>Chitinophagaceae</taxon>
        <taxon>Terrimonas</taxon>
    </lineage>
</organism>
<accession>A0ABS9KYA4</accession>
<protein>
    <submittedName>
        <fullName evidence="7">MFS transporter</fullName>
    </submittedName>
</protein>
<dbReference type="Gene3D" id="1.20.1250.20">
    <property type="entry name" value="MFS general substrate transporter like domains"/>
    <property type="match status" value="1"/>
</dbReference>
<dbReference type="EMBL" id="JAKLTR010000018">
    <property type="protein sequence ID" value="MCG2617207.1"/>
    <property type="molecule type" value="Genomic_DNA"/>
</dbReference>
<dbReference type="PANTHER" id="PTHR23514">
    <property type="entry name" value="BYPASS OF STOP CODON PROTEIN 6"/>
    <property type="match status" value="1"/>
</dbReference>
<feature type="transmembrane region" description="Helical" evidence="5">
    <location>
        <begin position="179"/>
        <end position="200"/>
    </location>
</feature>
<feature type="transmembrane region" description="Helical" evidence="5">
    <location>
        <begin position="221"/>
        <end position="245"/>
    </location>
</feature>
<evidence type="ECO:0000256" key="4">
    <source>
        <dbReference type="ARBA" id="ARBA00023136"/>
    </source>
</evidence>
<reference evidence="7" key="1">
    <citation type="submission" date="2022-01" db="EMBL/GenBank/DDBJ databases">
        <authorList>
            <person name="Jo J.-H."/>
            <person name="Im W.-T."/>
        </authorList>
    </citation>
    <scope>NUCLEOTIDE SEQUENCE</scope>
    <source>
        <strain evidence="7">NA20</strain>
    </source>
</reference>
<gene>
    <name evidence="7" type="ORF">LZZ85_23125</name>
</gene>
<feature type="domain" description="Major facilitator superfamily (MFS) profile" evidence="6">
    <location>
        <begin position="221"/>
        <end position="398"/>
    </location>
</feature>
<feature type="transmembrane region" description="Helical" evidence="5">
    <location>
        <begin position="116"/>
        <end position="134"/>
    </location>
</feature>
<dbReference type="InterPro" id="IPR020846">
    <property type="entry name" value="MFS_dom"/>
</dbReference>
<comment type="subcellular location">
    <subcellularLocation>
        <location evidence="1">Membrane</location>
        <topology evidence="1">Multi-pass membrane protein</topology>
    </subcellularLocation>
</comment>
<dbReference type="InterPro" id="IPR051788">
    <property type="entry name" value="MFS_Transporter"/>
</dbReference>
<feature type="transmembrane region" description="Helical" evidence="5">
    <location>
        <begin position="60"/>
        <end position="80"/>
    </location>
</feature>
<evidence type="ECO:0000256" key="3">
    <source>
        <dbReference type="ARBA" id="ARBA00022989"/>
    </source>
</evidence>
<feature type="transmembrane region" description="Helical" evidence="5">
    <location>
        <begin position="257"/>
        <end position="276"/>
    </location>
</feature>